<comment type="caution">
    <text evidence="9">The sequence shown here is derived from an EMBL/GenBank/DDBJ whole genome shotgun (WGS) entry which is preliminary data.</text>
</comment>
<comment type="subcellular location">
    <subcellularLocation>
        <location evidence="1">Membrane</location>
        <topology evidence="1">Multi-pass membrane protein</topology>
    </subcellularLocation>
</comment>
<dbReference type="Gene3D" id="3.40.50.150">
    <property type="entry name" value="Vaccinia Virus protein VP39"/>
    <property type="match status" value="1"/>
</dbReference>
<feature type="transmembrane region" description="Helical" evidence="6">
    <location>
        <begin position="358"/>
        <end position="382"/>
    </location>
</feature>
<evidence type="ECO:0000259" key="8">
    <source>
        <dbReference type="Pfam" id="PF00520"/>
    </source>
</evidence>
<name>A0A1Q9D5V7_SYMMI</name>
<feature type="compositionally biased region" description="Polar residues" evidence="5">
    <location>
        <begin position="760"/>
        <end position="769"/>
    </location>
</feature>
<dbReference type="InterPro" id="IPR027359">
    <property type="entry name" value="Volt_channel_dom_sf"/>
</dbReference>
<reference evidence="9 10" key="1">
    <citation type="submission" date="2016-02" db="EMBL/GenBank/DDBJ databases">
        <title>Genome analysis of coral dinoflagellate symbionts highlights evolutionary adaptations to a symbiotic lifestyle.</title>
        <authorList>
            <person name="Aranda M."/>
            <person name="Li Y."/>
            <person name="Liew Y.J."/>
            <person name="Baumgarten S."/>
            <person name="Simakov O."/>
            <person name="Wilson M."/>
            <person name="Piel J."/>
            <person name="Ashoor H."/>
            <person name="Bougouffa S."/>
            <person name="Bajic V.B."/>
            <person name="Ryu T."/>
            <person name="Ravasi T."/>
            <person name="Bayer T."/>
            <person name="Micklem G."/>
            <person name="Kim H."/>
            <person name="Bhak J."/>
            <person name="Lajeunesse T.C."/>
            <person name="Voolstra C.R."/>
        </authorList>
    </citation>
    <scope>NUCLEOTIDE SEQUENCE [LARGE SCALE GENOMIC DNA]</scope>
    <source>
        <strain evidence="9 10">CCMP2467</strain>
    </source>
</reference>
<protein>
    <recommendedName>
        <fullName evidence="8">Ion transport domain-containing protein</fullName>
    </recommendedName>
</protein>
<dbReference type="GO" id="GO:0016020">
    <property type="term" value="C:membrane"/>
    <property type="evidence" value="ECO:0007669"/>
    <property type="project" value="UniProtKB-SubCell"/>
</dbReference>
<evidence type="ECO:0000256" key="1">
    <source>
        <dbReference type="ARBA" id="ARBA00004141"/>
    </source>
</evidence>
<gene>
    <name evidence="9" type="ORF">AK812_SmicGene27891</name>
</gene>
<feature type="transmembrane region" description="Helical" evidence="6">
    <location>
        <begin position="212"/>
        <end position="230"/>
    </location>
</feature>
<evidence type="ECO:0000256" key="7">
    <source>
        <dbReference type="SAM" id="SignalP"/>
    </source>
</evidence>
<dbReference type="GO" id="GO:0005216">
    <property type="term" value="F:monoatomic ion channel activity"/>
    <property type="evidence" value="ECO:0007669"/>
    <property type="project" value="InterPro"/>
</dbReference>
<dbReference type="InterPro" id="IPR029063">
    <property type="entry name" value="SAM-dependent_MTases_sf"/>
</dbReference>
<sequence length="1150" mass="126972">MAGSGPPRARHQAWICVLSLVLLVEPSLLQCQPATASGLGDIPRDAQGRRLPGHKLAERQGLPPFPNVAEVAVDIWLKLVQALMGNAASKQTFARALAPRPSAMEDVEFMSESKSIPATSSSRSLDSHMSRWSRKPTSHASERTSTTASSLYLQGRSKEGDHAEMTGFLNEEKLQTERIAARRVQRVLDNGRMLQVDRGIRGMCFRLMHNDGMQVLCHMAALFTLLLVLVHANVAAGTLRDPEDVTLQGVSDAIDAVMKVLIGLYVTEVILRVIGCPVQPFYLDGWLVTDVVVSAIAFTDEFVLEHFNSLGIFRSSRAIRMLRILRVGRIFSVVASIREYPLVAQVVAETVARLGWMLAIWSTLGWCMAVMLTVVVGASGYAELPTIEDPVLQALVESGPTYPISIEEILRGMGGSLLILNMIPLRLIYWGPGIVWKLLLAESLRWNVAGSIILAYAALCLCWLWPMVLGTFISALREGNAKHQQKKTAEARADSAMSAAELIDLFEDMVGSSKERFISIDDFRDLQIRHPPFHNLISGGKTGKVANSPADVIFREIDVMGHNFLTLPDFVVGVLKIFRVSPRPEFMHTDEQQRRALKSFKKVSDSTRFSFLVTNRYISECSRMLQTLLESSASMLRQVPSPRTPQVEQRSLAAVDEKEDAAIRQWFRNMAEEDHKIMSRLDALEKRIGNLQKRTYPVEEQLKAAFGKVTEKMIQEDVLPWLRSAIPQHCAGLSLKVQRRDEMQRTAAAGQTQVQQGQVHLQSAPSPDSQQRKGFRLMESLREELLRAAYGDEWGKTGSSDLRQGRGSSLLYGVSMARISCEFAVPASVEQLARAFCTREEPLGGPVLELGMGTGKVALQLFFTLHVDIFGLELAPSRYVLAASALRELSRASERFTFQEPGDSSVLLDHDYGVRCEFRCASLLDTPVEMLQTASAVVMEVCLPLEVQREASKRLQMCQPGCRIVSYSALHGLVGQDCRLGPVKAESGLTGDGRGGISLAASWKPVGHGFGFYEMAASAEDAAAAWSQATAKLKSEDAVQVDVTGCPSRARRLRYTDDVLADPALAKYPWAKGEKVLVGYSWLPFPDLGEPDDGSAGGLDGVTWMPAYVVCVFEDNFVNVCYEDDGTVEERVHPDRIRIPGKRREVDAVT</sequence>
<evidence type="ECO:0000256" key="4">
    <source>
        <dbReference type="ARBA" id="ARBA00023136"/>
    </source>
</evidence>
<dbReference type="OrthoDB" id="436598at2759"/>
<keyword evidence="7" id="KW-0732">Signal</keyword>
<feature type="region of interest" description="Disordered" evidence="5">
    <location>
        <begin position="111"/>
        <end position="150"/>
    </location>
</feature>
<dbReference type="InterPro" id="IPR005821">
    <property type="entry name" value="Ion_trans_dom"/>
</dbReference>
<keyword evidence="10" id="KW-1185">Reference proteome</keyword>
<evidence type="ECO:0000256" key="3">
    <source>
        <dbReference type="ARBA" id="ARBA00022989"/>
    </source>
</evidence>
<proteinExistence type="predicted"/>
<feature type="transmembrane region" description="Helical" evidence="6">
    <location>
        <begin position="418"/>
        <end position="440"/>
    </location>
</feature>
<evidence type="ECO:0000313" key="10">
    <source>
        <dbReference type="Proteomes" id="UP000186817"/>
    </source>
</evidence>
<keyword evidence="3 6" id="KW-1133">Transmembrane helix</keyword>
<evidence type="ECO:0000256" key="5">
    <source>
        <dbReference type="SAM" id="MobiDB-lite"/>
    </source>
</evidence>
<evidence type="ECO:0000313" key="9">
    <source>
        <dbReference type="EMBL" id="OLP90514.1"/>
    </source>
</evidence>
<evidence type="ECO:0000256" key="2">
    <source>
        <dbReference type="ARBA" id="ARBA00022692"/>
    </source>
</evidence>
<dbReference type="SUPFAM" id="SSF53335">
    <property type="entry name" value="S-adenosyl-L-methionine-dependent methyltransferases"/>
    <property type="match status" value="1"/>
</dbReference>
<feature type="transmembrane region" description="Helical" evidence="6">
    <location>
        <begin position="452"/>
        <end position="476"/>
    </location>
</feature>
<feature type="signal peptide" evidence="7">
    <location>
        <begin position="1"/>
        <end position="31"/>
    </location>
</feature>
<dbReference type="Pfam" id="PF00520">
    <property type="entry name" value="Ion_trans"/>
    <property type="match status" value="1"/>
</dbReference>
<accession>A0A1Q9D5V7</accession>
<dbReference type="AlphaFoldDB" id="A0A1Q9D5V7"/>
<dbReference type="Proteomes" id="UP000186817">
    <property type="component" value="Unassembled WGS sequence"/>
</dbReference>
<feature type="region of interest" description="Disordered" evidence="5">
    <location>
        <begin position="753"/>
        <end position="772"/>
    </location>
</feature>
<keyword evidence="4 6" id="KW-0472">Membrane</keyword>
<feature type="chain" id="PRO_5012254881" description="Ion transport domain-containing protein" evidence="7">
    <location>
        <begin position="32"/>
        <end position="1150"/>
    </location>
</feature>
<organism evidence="9 10">
    <name type="scientific">Symbiodinium microadriaticum</name>
    <name type="common">Dinoflagellate</name>
    <name type="synonym">Zooxanthella microadriatica</name>
    <dbReference type="NCBI Taxonomy" id="2951"/>
    <lineage>
        <taxon>Eukaryota</taxon>
        <taxon>Sar</taxon>
        <taxon>Alveolata</taxon>
        <taxon>Dinophyceae</taxon>
        <taxon>Suessiales</taxon>
        <taxon>Symbiodiniaceae</taxon>
        <taxon>Symbiodinium</taxon>
    </lineage>
</organism>
<dbReference type="EMBL" id="LSRX01000706">
    <property type="protein sequence ID" value="OLP90514.1"/>
    <property type="molecule type" value="Genomic_DNA"/>
</dbReference>
<keyword evidence="2 6" id="KW-0812">Transmembrane</keyword>
<feature type="domain" description="Ion transport" evidence="8">
    <location>
        <begin position="222"/>
        <end position="372"/>
    </location>
</feature>
<dbReference type="Gene3D" id="1.20.120.350">
    <property type="entry name" value="Voltage-gated potassium channels. Chain C"/>
    <property type="match status" value="1"/>
</dbReference>
<evidence type="ECO:0000256" key="6">
    <source>
        <dbReference type="SAM" id="Phobius"/>
    </source>
</evidence>